<dbReference type="InterPro" id="IPR005727">
    <property type="entry name" value="Ribosomal_uL22_bac/chlpt-type"/>
</dbReference>
<evidence type="ECO:0000256" key="4">
    <source>
        <dbReference type="ARBA" id="ARBA00022730"/>
    </source>
</evidence>
<name>A0A9D4U039_CHLVU</name>
<dbReference type="Proteomes" id="UP001055712">
    <property type="component" value="Unassembled WGS sequence"/>
</dbReference>
<dbReference type="AlphaFoldDB" id="A0A9D4U039"/>
<evidence type="ECO:0000256" key="8">
    <source>
        <dbReference type="ARBA" id="ARBA00035285"/>
    </source>
</evidence>
<evidence type="ECO:0000256" key="2">
    <source>
        <dbReference type="ARBA" id="ARBA00009451"/>
    </source>
</evidence>
<evidence type="ECO:0000256" key="6">
    <source>
        <dbReference type="ARBA" id="ARBA00022980"/>
    </source>
</evidence>
<keyword evidence="3" id="KW-0934">Plastid</keyword>
<dbReference type="InterPro" id="IPR047867">
    <property type="entry name" value="Ribosomal_uL22_bac/org-type"/>
</dbReference>
<evidence type="ECO:0000313" key="11">
    <source>
        <dbReference type="Proteomes" id="UP001055712"/>
    </source>
</evidence>
<dbReference type="GO" id="GO:0019843">
    <property type="term" value="F:rRNA binding"/>
    <property type="evidence" value="ECO:0007669"/>
    <property type="project" value="UniProtKB-KW"/>
</dbReference>
<evidence type="ECO:0000256" key="9">
    <source>
        <dbReference type="RuleBase" id="RU004005"/>
    </source>
</evidence>
<keyword evidence="11" id="KW-1185">Reference proteome</keyword>
<comment type="caution">
    <text evidence="10">The sequence shown here is derived from an EMBL/GenBank/DDBJ whole genome shotgun (WGS) entry which is preliminary data.</text>
</comment>
<evidence type="ECO:0000256" key="5">
    <source>
        <dbReference type="ARBA" id="ARBA00022884"/>
    </source>
</evidence>
<organism evidence="10 11">
    <name type="scientific">Chlorella vulgaris</name>
    <name type="common">Green alga</name>
    <dbReference type="NCBI Taxonomy" id="3077"/>
    <lineage>
        <taxon>Eukaryota</taxon>
        <taxon>Viridiplantae</taxon>
        <taxon>Chlorophyta</taxon>
        <taxon>core chlorophytes</taxon>
        <taxon>Trebouxiophyceae</taxon>
        <taxon>Chlorellales</taxon>
        <taxon>Chlorellaceae</taxon>
        <taxon>Chlorella clade</taxon>
        <taxon>Chlorella</taxon>
    </lineage>
</organism>
<comment type="similarity">
    <text evidence="2 9">Belongs to the universal ribosomal protein uL22 family.</text>
</comment>
<dbReference type="CDD" id="cd00336">
    <property type="entry name" value="Ribosomal_L22"/>
    <property type="match status" value="1"/>
</dbReference>
<dbReference type="GO" id="GO:0015934">
    <property type="term" value="C:large ribosomal subunit"/>
    <property type="evidence" value="ECO:0007669"/>
    <property type="project" value="InterPro"/>
</dbReference>
<dbReference type="HAMAP" id="MF_01331_B">
    <property type="entry name" value="Ribosomal_uL22_B"/>
    <property type="match status" value="1"/>
</dbReference>
<dbReference type="Gene3D" id="3.90.470.10">
    <property type="entry name" value="Ribosomal protein L22/L17"/>
    <property type="match status" value="1"/>
</dbReference>
<sequence length="176" mass="18982">MQAVSATARPVQAARPAQLSSVRALRTVPVMTAPRRLAAPAARSNLLSQTVVAKAAAAAAPEAATEAVAYLRFIRGSPLKVRRVLDQIRGRSYEEAIMILEYMPYKACEPVLKTLLSAAANAKQNLGMRKAKLVVSECFADKGPVLKRAQPRAQGRANQILKPMVHITVKVKESEA</sequence>
<reference evidence="10" key="1">
    <citation type="journal article" date="2019" name="Plant J.">
        <title>Chlorella vulgaris genome assembly and annotation reveals the molecular basis for metabolic acclimation to high light conditions.</title>
        <authorList>
            <person name="Cecchin M."/>
            <person name="Marcolungo L."/>
            <person name="Rossato M."/>
            <person name="Girolomoni L."/>
            <person name="Cosentino E."/>
            <person name="Cuine S."/>
            <person name="Li-Beisson Y."/>
            <person name="Delledonne M."/>
            <person name="Ballottari M."/>
        </authorList>
    </citation>
    <scope>NUCLEOTIDE SEQUENCE</scope>
    <source>
        <strain evidence="10">211/11P</strain>
    </source>
</reference>
<evidence type="ECO:0000313" key="10">
    <source>
        <dbReference type="EMBL" id="KAI3439048.1"/>
    </source>
</evidence>
<dbReference type="PANTHER" id="PTHR13501">
    <property type="entry name" value="CHLOROPLAST 50S RIBOSOMAL PROTEIN L22-RELATED"/>
    <property type="match status" value="1"/>
</dbReference>
<dbReference type="GO" id="GO:0006412">
    <property type="term" value="P:translation"/>
    <property type="evidence" value="ECO:0007669"/>
    <property type="project" value="InterPro"/>
</dbReference>
<gene>
    <name evidence="10" type="ORF">D9Q98_001458</name>
</gene>
<keyword evidence="6 9" id="KW-0689">Ribosomal protein</keyword>
<dbReference type="InterPro" id="IPR036394">
    <property type="entry name" value="Ribosomal_uL22_sf"/>
</dbReference>
<dbReference type="InterPro" id="IPR018260">
    <property type="entry name" value="Ribosomal_uL22_CS"/>
</dbReference>
<dbReference type="PANTHER" id="PTHR13501:SF10">
    <property type="entry name" value="LARGE RIBOSOMAL SUBUNIT PROTEIN UL22M"/>
    <property type="match status" value="1"/>
</dbReference>
<evidence type="ECO:0000256" key="1">
    <source>
        <dbReference type="ARBA" id="ARBA00004474"/>
    </source>
</evidence>
<keyword evidence="5" id="KW-0694">RNA-binding</keyword>
<keyword evidence="7 9" id="KW-0687">Ribonucleoprotein</keyword>
<comment type="subcellular location">
    <subcellularLocation>
        <location evidence="1">Plastid</location>
    </subcellularLocation>
</comment>
<proteinExistence type="inferred from homology"/>
<dbReference type="NCBIfam" id="TIGR01044">
    <property type="entry name" value="rplV_bact"/>
    <property type="match status" value="1"/>
</dbReference>
<keyword evidence="4" id="KW-0699">rRNA-binding</keyword>
<accession>A0A9D4U039</accession>
<dbReference type="Pfam" id="PF00237">
    <property type="entry name" value="Ribosomal_L22"/>
    <property type="match status" value="1"/>
</dbReference>
<protein>
    <recommendedName>
        <fullName evidence="8">Large ribosomal subunit protein uL22c</fullName>
    </recommendedName>
</protein>
<dbReference type="PROSITE" id="PS00464">
    <property type="entry name" value="RIBOSOMAL_L22"/>
    <property type="match status" value="1"/>
</dbReference>
<reference evidence="10" key="2">
    <citation type="submission" date="2020-11" db="EMBL/GenBank/DDBJ databases">
        <authorList>
            <person name="Cecchin M."/>
            <person name="Marcolungo L."/>
            <person name="Rossato M."/>
            <person name="Girolomoni L."/>
            <person name="Cosentino E."/>
            <person name="Cuine S."/>
            <person name="Li-Beisson Y."/>
            <person name="Delledonne M."/>
            <person name="Ballottari M."/>
        </authorList>
    </citation>
    <scope>NUCLEOTIDE SEQUENCE</scope>
    <source>
        <strain evidence="10">211/11P</strain>
        <tissue evidence="10">Whole cell</tissue>
    </source>
</reference>
<dbReference type="SUPFAM" id="SSF54843">
    <property type="entry name" value="Ribosomal protein L22"/>
    <property type="match status" value="1"/>
</dbReference>
<dbReference type="EMBL" id="SIDB01000001">
    <property type="protein sequence ID" value="KAI3439048.1"/>
    <property type="molecule type" value="Genomic_DNA"/>
</dbReference>
<dbReference type="GO" id="GO:0003735">
    <property type="term" value="F:structural constituent of ribosome"/>
    <property type="evidence" value="ECO:0007669"/>
    <property type="project" value="InterPro"/>
</dbReference>
<dbReference type="GO" id="GO:0009536">
    <property type="term" value="C:plastid"/>
    <property type="evidence" value="ECO:0007669"/>
    <property type="project" value="UniProtKB-SubCell"/>
</dbReference>
<dbReference type="OrthoDB" id="1840754at2759"/>
<evidence type="ECO:0000256" key="7">
    <source>
        <dbReference type="ARBA" id="ARBA00023274"/>
    </source>
</evidence>
<evidence type="ECO:0000256" key="3">
    <source>
        <dbReference type="ARBA" id="ARBA00022640"/>
    </source>
</evidence>
<dbReference type="InterPro" id="IPR001063">
    <property type="entry name" value="Ribosomal_uL22"/>
</dbReference>